<evidence type="ECO:0000256" key="6">
    <source>
        <dbReference type="ARBA" id="ARBA00022989"/>
    </source>
</evidence>
<dbReference type="Proteomes" id="UP000191691">
    <property type="component" value="Unassembled WGS sequence"/>
</dbReference>
<feature type="transmembrane region" description="Helical" evidence="8">
    <location>
        <begin position="158"/>
        <end position="176"/>
    </location>
</feature>
<dbReference type="Pfam" id="PF00664">
    <property type="entry name" value="ABC_membrane"/>
    <property type="match status" value="1"/>
</dbReference>
<evidence type="ECO:0000259" key="9">
    <source>
        <dbReference type="PROSITE" id="PS50893"/>
    </source>
</evidence>
<comment type="caution">
    <text evidence="11">The sequence shown here is derived from an EMBL/GenBank/DDBJ whole genome shotgun (WGS) entry which is preliminary data.</text>
</comment>
<evidence type="ECO:0008006" key="13">
    <source>
        <dbReference type="Google" id="ProtNLM"/>
    </source>
</evidence>
<proteinExistence type="predicted"/>
<evidence type="ECO:0000259" key="10">
    <source>
        <dbReference type="PROSITE" id="PS50929"/>
    </source>
</evidence>
<dbReference type="GO" id="GO:0016887">
    <property type="term" value="F:ATP hydrolysis activity"/>
    <property type="evidence" value="ECO:0007669"/>
    <property type="project" value="InterPro"/>
</dbReference>
<keyword evidence="4" id="KW-0547">Nucleotide-binding</keyword>
<dbReference type="InterPro" id="IPR011527">
    <property type="entry name" value="ABC1_TM_dom"/>
</dbReference>
<dbReference type="InterPro" id="IPR017871">
    <property type="entry name" value="ABC_transporter-like_CS"/>
</dbReference>
<dbReference type="PROSITE" id="PS50929">
    <property type="entry name" value="ABC_TM1F"/>
    <property type="match status" value="1"/>
</dbReference>
<feature type="transmembrane region" description="Helical" evidence="8">
    <location>
        <begin position="915"/>
        <end position="935"/>
    </location>
</feature>
<dbReference type="Gene3D" id="3.40.50.300">
    <property type="entry name" value="P-loop containing nucleotide triphosphate hydrolases"/>
    <property type="match status" value="2"/>
</dbReference>
<feature type="transmembrane region" description="Helical" evidence="8">
    <location>
        <begin position="102"/>
        <end position="121"/>
    </location>
</feature>
<dbReference type="PROSITE" id="PS00211">
    <property type="entry name" value="ABC_TRANSPORTER_1"/>
    <property type="match status" value="1"/>
</dbReference>
<dbReference type="InterPro" id="IPR036640">
    <property type="entry name" value="ABC1_TM_sf"/>
</dbReference>
<dbReference type="InterPro" id="IPR003593">
    <property type="entry name" value="AAA+_ATPase"/>
</dbReference>
<evidence type="ECO:0000256" key="5">
    <source>
        <dbReference type="ARBA" id="ARBA00022840"/>
    </source>
</evidence>
<evidence type="ECO:0000256" key="1">
    <source>
        <dbReference type="ARBA" id="ARBA00004141"/>
    </source>
</evidence>
<dbReference type="PANTHER" id="PTHR24223">
    <property type="entry name" value="ATP-BINDING CASSETTE SUB-FAMILY C"/>
    <property type="match status" value="1"/>
</dbReference>
<feature type="transmembrane region" description="Helical" evidence="8">
    <location>
        <begin position="1002"/>
        <end position="1024"/>
    </location>
</feature>
<evidence type="ECO:0000256" key="4">
    <source>
        <dbReference type="ARBA" id="ARBA00022741"/>
    </source>
</evidence>
<accession>A0A1V6YE71</accession>
<evidence type="ECO:0000256" key="2">
    <source>
        <dbReference type="ARBA" id="ARBA00022448"/>
    </source>
</evidence>
<organism evidence="11 12">
    <name type="scientific">Penicillium nalgiovense</name>
    <dbReference type="NCBI Taxonomy" id="60175"/>
    <lineage>
        <taxon>Eukaryota</taxon>
        <taxon>Fungi</taxon>
        <taxon>Dikarya</taxon>
        <taxon>Ascomycota</taxon>
        <taxon>Pezizomycotina</taxon>
        <taxon>Eurotiomycetes</taxon>
        <taxon>Eurotiomycetidae</taxon>
        <taxon>Eurotiales</taxon>
        <taxon>Aspergillaceae</taxon>
        <taxon>Penicillium</taxon>
    </lineage>
</organism>
<feature type="transmembrane region" description="Helical" evidence="8">
    <location>
        <begin position="278"/>
        <end position="298"/>
    </location>
</feature>
<reference evidence="12" key="1">
    <citation type="journal article" date="2017" name="Nat. Microbiol.">
        <title>Global analysis of biosynthetic gene clusters reveals vast potential of secondary metabolite production in Penicillium species.</title>
        <authorList>
            <person name="Nielsen J.C."/>
            <person name="Grijseels S."/>
            <person name="Prigent S."/>
            <person name="Ji B."/>
            <person name="Dainat J."/>
            <person name="Nielsen K.F."/>
            <person name="Frisvad J.C."/>
            <person name="Workman M."/>
            <person name="Nielsen J."/>
        </authorList>
    </citation>
    <scope>NUCLEOTIDE SEQUENCE [LARGE SCALE GENOMIC DNA]</scope>
    <source>
        <strain evidence="12">IBT 13039</strain>
    </source>
</reference>
<dbReference type="SUPFAM" id="SSF90123">
    <property type="entry name" value="ABC transporter transmembrane region"/>
    <property type="match status" value="2"/>
</dbReference>
<evidence type="ECO:0000256" key="3">
    <source>
        <dbReference type="ARBA" id="ARBA00022692"/>
    </source>
</evidence>
<dbReference type="PANTHER" id="PTHR24223:SF399">
    <property type="entry name" value="ABC TRANSPORTER ATNG"/>
    <property type="match status" value="1"/>
</dbReference>
<dbReference type="Pfam" id="PF00005">
    <property type="entry name" value="ABC_tran"/>
    <property type="match status" value="1"/>
</dbReference>
<dbReference type="STRING" id="60175.A0A1V6YE71"/>
<sequence length="1302" mass="144184">MAYSSAASWAENTENAFGPVSHLRPFDFTITFEQAILSIIPSVILLLAGPPRLLHLSRRQRKTRSEHDYFLKLVAASINLPLQLSLLVLWSVSIASRTSTSIPSAALGYANSAIIIGLSYVEDIKSTSPSSLLTVYLLLSIVFDATQIRTLWLTHRVAIATVQSAILGTELVMLILETREKTSYLKSPYKEYPPEATCGVLNLSFVWWLNRLFLTGCRKIIGTRDLFALEPGLTSRNTGERLKRAWEKHGKAGNSLSSPWAFVCCFWWEFLTVAFPRVCMIGFNFAQPFMITAVLVNTEDPIILESWNRGYGLIGATFLIYLGLAFSNVHYRHRFSRDSTLFRGTMISLIHDRTLTLQDDLFAEGAALTLMSTDIDGIIEHLENFNDVWARTIEVAIGTWLLERQVGATCMVPLILTLGLSGKLSEALQGHRERELFVSRAFFEGIMWLNGLASLPRIWSPVITFLVYAVQAQIRAGDSLTTVKAFTALSIITLVTTPAERLLAVLPQPAAATGCFQRIREYMVSEPIKDCRVGKNSPFTSDKNEPKVAIALDSVTVLPSQKATSTALNDVSLQVTSGSLTILGELGCLSGAVSIKSSRVSYYSQNPWLLNTTIKKSITGISDHEVDERWYKTVTYSCCLDEDIRRWPDGDQSEIGSEGLALSGSQKQRVALARSVYSRHDIALLDDVMSALDAHTQEMIIQRILSRDGIFRQQGTTVVLITHNYAQILDDLNDKPNDHSITMASDSDPISEIENMDRTRQIGDLSVYYYHARTVGSALCVVFLVGHVLLAFAESFPQVWLSRWTTAGGGQLPLYLSVYVILALAASILIIWCIGVIFLELMPKSAIRLHWLLLDTTIRAPLSFFAATDNGVTLNRFSQDMTLVDLALPIALMSSAESFFGCIATIGLIATGSPFMAATIPVTLIVLYFLQNIYLKTSRQLRFLDLESRSPLYSHFAEVLEGLPTIRAFGWQDASSEILTRHLDESQKPYYMLLCAQRWLNLVLDIVVMALATVVVTLAVMLRSKTDSSLLGVALNNILGFNQLLSYFITSWTTLEISLGAIARVKSFVETTPSENKPGTAAELPTLWPDKGEINIHGLSVRYPDGTLALDNISMQICPGEKIGICGRTGSGKSSLTLAMLRLVDFRHGDITIDQTDISKIVPASIQDRLIAVPQDSFTLLGTIRYNADIIGLASDSEITFVLKQIGVWAAIESRGGLDALLEDHPLSQGEQQLFCLARAILKRQTSNTGCQVLLLDEATSSLDAQTDRRVQKVMSDAFYDCTVFSVAHRILIELQYWMLDV</sequence>
<name>A0A1V6YE71_PENNA</name>
<dbReference type="InterPro" id="IPR003439">
    <property type="entry name" value="ABC_transporter-like_ATP-bd"/>
</dbReference>
<feature type="transmembrane region" description="Helical" evidence="8">
    <location>
        <begin position="69"/>
        <end position="90"/>
    </location>
</feature>
<dbReference type="PROSITE" id="PS50893">
    <property type="entry name" value="ABC_TRANSPORTER_2"/>
    <property type="match status" value="1"/>
</dbReference>
<feature type="transmembrane region" description="Helical" evidence="8">
    <location>
        <begin position="133"/>
        <end position="152"/>
    </location>
</feature>
<protein>
    <recommendedName>
        <fullName evidence="13">ABC transmembrane type-1 domain-containing protein</fullName>
    </recommendedName>
</protein>
<dbReference type="OMA" id="KSIKMMG"/>
<comment type="subcellular location">
    <subcellularLocation>
        <location evidence="1">Membrane</location>
        <topology evidence="1">Multi-pass membrane protein</topology>
    </subcellularLocation>
</comment>
<keyword evidence="5" id="KW-0067">ATP-binding</keyword>
<feature type="domain" description="ABC transmembrane type-1" evidence="10">
    <location>
        <begin position="774"/>
        <end position="1056"/>
    </location>
</feature>
<evidence type="ECO:0000313" key="11">
    <source>
        <dbReference type="EMBL" id="OQE85747.1"/>
    </source>
</evidence>
<feature type="transmembrane region" description="Helical" evidence="8">
    <location>
        <begin position="310"/>
        <end position="329"/>
    </location>
</feature>
<dbReference type="InterPro" id="IPR050173">
    <property type="entry name" value="ABC_transporter_C-like"/>
</dbReference>
<dbReference type="Pfam" id="PF24357">
    <property type="entry name" value="TMD0_ABC"/>
    <property type="match status" value="1"/>
</dbReference>
<evidence type="ECO:0000256" key="8">
    <source>
        <dbReference type="SAM" id="Phobius"/>
    </source>
</evidence>
<feature type="transmembrane region" description="Helical" evidence="8">
    <location>
        <begin position="886"/>
        <end position="909"/>
    </location>
</feature>
<dbReference type="SUPFAM" id="SSF52540">
    <property type="entry name" value="P-loop containing nucleoside triphosphate hydrolases"/>
    <property type="match status" value="2"/>
</dbReference>
<dbReference type="Gene3D" id="1.20.1560.10">
    <property type="entry name" value="ABC transporter type 1, transmembrane domain"/>
    <property type="match status" value="2"/>
</dbReference>
<dbReference type="FunFam" id="1.20.1560.10:FF:000066">
    <property type="entry name" value="ABC multidrug transporter (Eurofung)"/>
    <property type="match status" value="1"/>
</dbReference>
<gene>
    <name evidence="11" type="ORF">PENNAL_c0023G05688</name>
</gene>
<feature type="transmembrane region" description="Helical" evidence="8">
    <location>
        <begin position="812"/>
        <end position="839"/>
    </location>
</feature>
<keyword evidence="3 8" id="KW-0812">Transmembrane</keyword>
<dbReference type="GO" id="GO:0140359">
    <property type="term" value="F:ABC-type transporter activity"/>
    <property type="evidence" value="ECO:0007669"/>
    <property type="project" value="InterPro"/>
</dbReference>
<keyword evidence="6 8" id="KW-1133">Transmembrane helix</keyword>
<keyword evidence="2" id="KW-0813">Transport</keyword>
<dbReference type="GO" id="GO:0016020">
    <property type="term" value="C:membrane"/>
    <property type="evidence" value="ECO:0007669"/>
    <property type="project" value="UniProtKB-SubCell"/>
</dbReference>
<keyword evidence="12" id="KW-1185">Reference proteome</keyword>
<dbReference type="GO" id="GO:0005524">
    <property type="term" value="F:ATP binding"/>
    <property type="evidence" value="ECO:0007669"/>
    <property type="project" value="UniProtKB-KW"/>
</dbReference>
<keyword evidence="7 8" id="KW-0472">Membrane</keyword>
<dbReference type="InterPro" id="IPR044726">
    <property type="entry name" value="ABCC_6TM_D2"/>
</dbReference>
<feature type="domain" description="ABC transporter" evidence="9">
    <location>
        <begin position="550"/>
        <end position="765"/>
    </location>
</feature>
<feature type="transmembrane region" description="Helical" evidence="8">
    <location>
        <begin position="28"/>
        <end position="48"/>
    </location>
</feature>
<dbReference type="InterPro" id="IPR056227">
    <property type="entry name" value="TMD0_ABC"/>
</dbReference>
<evidence type="ECO:0000313" key="12">
    <source>
        <dbReference type="Proteomes" id="UP000191691"/>
    </source>
</evidence>
<feature type="transmembrane region" description="Helical" evidence="8">
    <location>
        <begin position="768"/>
        <end position="792"/>
    </location>
</feature>
<dbReference type="SMART" id="SM00382">
    <property type="entry name" value="AAA"/>
    <property type="match status" value="1"/>
</dbReference>
<evidence type="ECO:0000256" key="7">
    <source>
        <dbReference type="ARBA" id="ARBA00023136"/>
    </source>
</evidence>
<dbReference type="EMBL" id="MOOB01000023">
    <property type="protein sequence ID" value="OQE85747.1"/>
    <property type="molecule type" value="Genomic_DNA"/>
</dbReference>
<dbReference type="InterPro" id="IPR027417">
    <property type="entry name" value="P-loop_NTPase"/>
</dbReference>
<dbReference type="CDD" id="cd18580">
    <property type="entry name" value="ABC_6TM_ABCC_D2"/>
    <property type="match status" value="1"/>
</dbReference>